<feature type="compositionally biased region" description="Basic and acidic residues" evidence="1">
    <location>
        <begin position="83"/>
        <end position="100"/>
    </location>
</feature>
<comment type="caution">
    <text evidence="2">The sequence shown here is derived from an EMBL/GenBank/DDBJ whole genome shotgun (WGS) entry which is preliminary data.</text>
</comment>
<gene>
    <name evidence="2" type="ORF">M2280_004371</name>
</gene>
<evidence type="ECO:0000313" key="2">
    <source>
        <dbReference type="EMBL" id="MDH6283128.1"/>
    </source>
</evidence>
<accession>A0ABT6MFM8</accession>
<feature type="region of interest" description="Disordered" evidence="1">
    <location>
        <begin position="142"/>
        <end position="165"/>
    </location>
</feature>
<evidence type="ECO:0000256" key="1">
    <source>
        <dbReference type="SAM" id="MobiDB-lite"/>
    </source>
</evidence>
<dbReference type="RefSeq" id="WP_280762392.1">
    <property type="nucleotide sequence ID" value="NZ_JARXVC010000012.1"/>
</dbReference>
<sequence length="165" mass="18838">MSFADSNPGLPLAIRRANEIAREQHAARMEAVQRRAEAERDTQAGQASNDAAFEEYLAENRRRKASPWADIPDELLTSTQTIDKMRSQARADRETARDNKFAEQDAAIGAMVEQHQAYAQASHELKQQAYEERIEQLGEVAAERDRRAEATATIDEMRRQRRNRI</sequence>
<dbReference type="EMBL" id="JARXVC010000012">
    <property type="protein sequence ID" value="MDH6283128.1"/>
    <property type="molecule type" value="Genomic_DNA"/>
</dbReference>
<reference evidence="2 3" key="1">
    <citation type="submission" date="2023-04" db="EMBL/GenBank/DDBJ databases">
        <title>Forest soil microbial communities from Buena Vista Peninsula, Colon Province, Panama.</title>
        <authorList>
            <person name="Bouskill N."/>
        </authorList>
    </citation>
    <scope>NUCLEOTIDE SEQUENCE [LARGE SCALE GENOMIC DNA]</scope>
    <source>
        <strain evidence="2 3">CFH S0262</strain>
    </source>
</reference>
<keyword evidence="3" id="KW-1185">Reference proteome</keyword>
<evidence type="ECO:0000313" key="3">
    <source>
        <dbReference type="Proteomes" id="UP001160334"/>
    </source>
</evidence>
<feature type="region of interest" description="Disordered" evidence="1">
    <location>
        <begin position="61"/>
        <end position="100"/>
    </location>
</feature>
<organism evidence="2 3">
    <name type="scientific">Prescottella agglutinans</name>
    <dbReference type="NCBI Taxonomy" id="1644129"/>
    <lineage>
        <taxon>Bacteria</taxon>
        <taxon>Bacillati</taxon>
        <taxon>Actinomycetota</taxon>
        <taxon>Actinomycetes</taxon>
        <taxon>Mycobacteriales</taxon>
        <taxon>Nocardiaceae</taxon>
        <taxon>Prescottella</taxon>
    </lineage>
</organism>
<proteinExistence type="predicted"/>
<name>A0ABT6MFM8_9NOCA</name>
<dbReference type="Proteomes" id="UP001160334">
    <property type="component" value="Unassembled WGS sequence"/>
</dbReference>
<protein>
    <submittedName>
        <fullName evidence="2">Small-conductance mechanosensitive channel</fullName>
    </submittedName>
</protein>